<keyword evidence="1" id="KW-0500">Molybdenum</keyword>
<dbReference type="GO" id="GO:0005506">
    <property type="term" value="F:iron ion binding"/>
    <property type="evidence" value="ECO:0007669"/>
    <property type="project" value="InterPro"/>
</dbReference>
<comment type="caution">
    <text evidence="4">The sequence shown here is derived from an EMBL/GenBank/DDBJ whole genome shotgun (WGS) entry which is preliminary data.</text>
</comment>
<sequence>MDNNISDSIIRFDAEEKISGKAKYISDIVYKDVLYAKTLRSTRARAKILSIKFPEIPEGYFIVDKNDVPGKIGDWPIFVEDEVNYIGEGILLVVGPEKKKVVDIILRTEVEYEDLPSTLTMDDAEEKNDTFVEYKYSKGDIEAAVRDAKYVFENEYSTGYQEHAYMEPQGIVGTYHDGKIIVEGSMQCPYYIKDAIVQALDFDYDRVQVKQATTGGGFGGKEEFPSLLGCQVAVAAYKTKKTVKLVFERNEDIKSSTKRHPSKIKLKGYIDKNYRIIGMDADVRLDGGAYFGLSNVVLQRAIFGICGVYDVANVKTKGSVLKTNKLVSGAFRGFGAPQSTFAVEMFIEYMANKLKINPVEFRKINYVKKGSKTSTGGTYREDVVVDKLTDKVEEMSDYNRKYKEYISENKLKGIGMSVFFHGGGFTGKGERDIIKTKLKVRKNKNNTVEILVSNVEMGQGLGTTLRKIAAETIGIPIDRIIYNKPDTDRVPNSGPTVASRSILIVGKLIEEACQKIKDKWNEKDEFEIEANYKHPEEILWDENKFEGDAYNTSAWGVNVVEVEIDPLTYEVSVKGIWTAYDVGNAIDDNIVKGQIDGGVTQGLGYASMEVLKPKKGELEQSTFTDYIIPTAVDFPRIHRELVNSPYYNGPFGGKSVGELTIDGAAPAYAIAVENALKRHLNQIPVTPESIMEVVDNEGKL</sequence>
<dbReference type="SMART" id="SM01008">
    <property type="entry name" value="Ald_Xan_dh_C"/>
    <property type="match status" value="1"/>
</dbReference>
<dbReference type="PANTHER" id="PTHR11908:SF132">
    <property type="entry name" value="ALDEHYDE OXIDASE 1-RELATED"/>
    <property type="match status" value="1"/>
</dbReference>
<dbReference type="Gene3D" id="3.90.1170.50">
    <property type="entry name" value="Aldehyde oxidase/xanthine dehydrogenase, a/b hammerhead"/>
    <property type="match status" value="1"/>
</dbReference>
<dbReference type="SUPFAM" id="SSF54665">
    <property type="entry name" value="CO dehydrogenase molybdoprotein N-domain-like"/>
    <property type="match status" value="1"/>
</dbReference>
<dbReference type="EC" id="1.17.1.4" evidence="4 5"/>
<evidence type="ECO:0000313" key="6">
    <source>
        <dbReference type="Proteomes" id="UP000077384"/>
    </source>
</evidence>
<evidence type="ECO:0000313" key="5">
    <source>
        <dbReference type="EMBL" id="OBR96112.1"/>
    </source>
</evidence>
<evidence type="ECO:0000256" key="2">
    <source>
        <dbReference type="ARBA" id="ARBA00023002"/>
    </source>
</evidence>
<accession>A0A162LBE4</accession>
<dbReference type="InterPro" id="IPR037165">
    <property type="entry name" value="AldOxase/xan_DH_Mopterin-bd_sf"/>
</dbReference>
<dbReference type="GO" id="GO:0004854">
    <property type="term" value="F:xanthine dehydrogenase activity"/>
    <property type="evidence" value="ECO:0007669"/>
    <property type="project" value="UniProtKB-EC"/>
</dbReference>
<reference evidence="5 7" key="2">
    <citation type="journal article" date="2016" name="Front. Microbiol.">
        <title>Industrial Acetogenic Biocatalysts: A Comparative Metabolic and Genomic Analysis.</title>
        <authorList>
            <person name="Bengelsdorf F."/>
            <person name="Poehlein A."/>
            <person name="Sonja S."/>
            <person name="Erz C."/>
            <person name="Hummel T."/>
            <person name="Hoffmeister S."/>
            <person name="Daniel R."/>
            <person name="Durre P."/>
        </authorList>
    </citation>
    <scope>NUCLEOTIDE SEQUENCE [LARGE SCALE GENOMIC DNA]</scope>
    <source>
        <strain evidence="5 7">PTA-10522</strain>
    </source>
</reference>
<dbReference type="EMBL" id="LROR01000035">
    <property type="protein sequence ID" value="OBR96112.1"/>
    <property type="molecule type" value="Genomic_DNA"/>
</dbReference>
<organism evidence="4 6">
    <name type="scientific">Clostridium coskatii</name>
    <dbReference type="NCBI Taxonomy" id="1705578"/>
    <lineage>
        <taxon>Bacteria</taxon>
        <taxon>Bacillati</taxon>
        <taxon>Bacillota</taxon>
        <taxon>Clostridia</taxon>
        <taxon>Eubacteriales</taxon>
        <taxon>Clostridiaceae</taxon>
        <taxon>Clostridium</taxon>
    </lineage>
</organism>
<proteinExistence type="predicted"/>
<dbReference type="InterPro" id="IPR016208">
    <property type="entry name" value="Ald_Oxase/xanthine_DH-like"/>
</dbReference>
<dbReference type="InterPro" id="IPR000674">
    <property type="entry name" value="Ald_Oxase/Xan_DH_a/b"/>
</dbReference>
<dbReference type="Pfam" id="PF02738">
    <property type="entry name" value="MoCoBD_1"/>
    <property type="match status" value="1"/>
</dbReference>
<dbReference type="Pfam" id="PF20256">
    <property type="entry name" value="MoCoBD_2"/>
    <property type="match status" value="2"/>
</dbReference>
<gene>
    <name evidence="4" type="primary">pucD_3</name>
    <name evidence="5" type="synonym">pucD_1</name>
    <name evidence="5" type="ORF">CLCOS_12010</name>
    <name evidence="4" type="ORF">WX73_04044</name>
</gene>
<dbReference type="InterPro" id="IPR008274">
    <property type="entry name" value="AldOxase/xan_DH_MoCoBD1"/>
</dbReference>
<dbReference type="PANTHER" id="PTHR11908">
    <property type="entry name" value="XANTHINE DEHYDROGENASE"/>
    <property type="match status" value="1"/>
</dbReference>
<dbReference type="Pfam" id="PF01315">
    <property type="entry name" value="Ald_Xan_dh_C"/>
    <property type="match status" value="1"/>
</dbReference>
<keyword evidence="7" id="KW-1185">Reference proteome</keyword>
<dbReference type="RefSeq" id="WP_063600727.1">
    <property type="nucleotide sequence ID" value="NZ_LITQ01000010.1"/>
</dbReference>
<dbReference type="Proteomes" id="UP000093694">
    <property type="component" value="Unassembled WGS sequence"/>
</dbReference>
<reference evidence="4 6" key="1">
    <citation type="journal article" date="2015" name="Biotechnol. Bioeng.">
        <title>Genome sequence and phenotypic characterization of Caulobacter segnis.</title>
        <authorList>
            <person name="Patel S."/>
            <person name="Fletcher B."/>
            <person name="Scott D.C."/>
            <person name="Ely B."/>
        </authorList>
    </citation>
    <scope>NUCLEOTIDE SEQUENCE [LARGE SCALE GENOMIC DNA]</scope>
    <source>
        <strain evidence="4 6">PS02</strain>
    </source>
</reference>
<dbReference type="AlphaFoldDB" id="A0A162LBE4"/>
<evidence type="ECO:0000259" key="3">
    <source>
        <dbReference type="SMART" id="SM01008"/>
    </source>
</evidence>
<feature type="domain" description="Aldehyde oxidase/xanthine dehydrogenase a/b hammerhead" evidence="3">
    <location>
        <begin position="19"/>
        <end position="116"/>
    </location>
</feature>
<dbReference type="EMBL" id="LITQ01000010">
    <property type="protein sequence ID" value="OAA93822.1"/>
    <property type="molecule type" value="Genomic_DNA"/>
</dbReference>
<dbReference type="InterPro" id="IPR036856">
    <property type="entry name" value="Ald_Oxase/Xan_DH_a/b_sf"/>
</dbReference>
<protein>
    <submittedName>
        <fullName evidence="4 5">Xanthine dehydrogenase subunit D</fullName>
        <ecNumber evidence="4 5">1.17.1.4</ecNumber>
    </submittedName>
</protein>
<dbReference type="SUPFAM" id="SSF56003">
    <property type="entry name" value="Molybdenum cofactor-binding domain"/>
    <property type="match status" value="1"/>
</dbReference>
<keyword evidence="2 4" id="KW-0560">Oxidoreductase</keyword>
<dbReference type="PATRIC" id="fig|1705578.3.peg.4140"/>
<name>A0A162LBE4_9CLOT</name>
<evidence type="ECO:0000256" key="1">
    <source>
        <dbReference type="ARBA" id="ARBA00022505"/>
    </source>
</evidence>
<evidence type="ECO:0000313" key="7">
    <source>
        <dbReference type="Proteomes" id="UP000093694"/>
    </source>
</evidence>
<dbReference type="Gene3D" id="3.30.365.10">
    <property type="entry name" value="Aldehyde oxidase/xanthine dehydrogenase, molybdopterin binding domain"/>
    <property type="match status" value="4"/>
</dbReference>
<dbReference type="Proteomes" id="UP000077384">
    <property type="component" value="Unassembled WGS sequence"/>
</dbReference>
<dbReference type="InterPro" id="IPR046867">
    <property type="entry name" value="AldOxase/xan_DH_MoCoBD2"/>
</dbReference>
<evidence type="ECO:0000313" key="4">
    <source>
        <dbReference type="EMBL" id="OAA93822.1"/>
    </source>
</evidence>